<evidence type="ECO:0000313" key="3">
    <source>
        <dbReference type="Proteomes" id="UP000525652"/>
    </source>
</evidence>
<name>A0A7X1B1G4_9BACT</name>
<feature type="transmembrane region" description="Helical" evidence="1">
    <location>
        <begin position="111"/>
        <end position="137"/>
    </location>
</feature>
<dbReference type="RefSeq" id="WP_185694498.1">
    <property type="nucleotide sequence ID" value="NZ_JACHVA010000134.1"/>
</dbReference>
<keyword evidence="1" id="KW-1133">Transmembrane helix</keyword>
<dbReference type="Pfam" id="PF09656">
    <property type="entry name" value="PGPGW"/>
    <property type="match status" value="1"/>
</dbReference>
<dbReference type="AlphaFoldDB" id="A0A7X1B1G4"/>
<sequence length="179" mass="20098">MKAADFTIRIHDGNENLLPRKRLGPLPKLAGSQPTLHRIAVDISQILEENQTILTVLGISSVLFFIGSLLVIPLVVAYLPQDFFVREPPSVQWTNPLSVLRKILKNALGGIFLFAGFLMLFLPGQGLLSILLGISLVDFPAKRRWQLSLVRRKGIRKTVDWMRRKANRPPLEIPDPAHP</sequence>
<feature type="transmembrane region" description="Helical" evidence="1">
    <location>
        <begin position="53"/>
        <end position="79"/>
    </location>
</feature>
<gene>
    <name evidence="2" type="ORF">H5P30_19040</name>
</gene>
<dbReference type="InterPro" id="IPR019099">
    <property type="entry name" value="Uncharacterised_PGPGW_TM"/>
</dbReference>
<comment type="caution">
    <text evidence="2">The sequence shown here is derived from an EMBL/GenBank/DDBJ whole genome shotgun (WGS) entry which is preliminary data.</text>
</comment>
<dbReference type="EMBL" id="JACHVA010000134">
    <property type="protein sequence ID" value="MBC2603880.1"/>
    <property type="molecule type" value="Genomic_DNA"/>
</dbReference>
<accession>A0A7X1B1G4</accession>
<keyword evidence="1" id="KW-0812">Transmembrane</keyword>
<keyword evidence="3" id="KW-1185">Reference proteome</keyword>
<evidence type="ECO:0008006" key="4">
    <source>
        <dbReference type="Google" id="ProtNLM"/>
    </source>
</evidence>
<organism evidence="2 3">
    <name type="scientific">Puniceicoccus vermicola</name>
    <dbReference type="NCBI Taxonomy" id="388746"/>
    <lineage>
        <taxon>Bacteria</taxon>
        <taxon>Pseudomonadati</taxon>
        <taxon>Verrucomicrobiota</taxon>
        <taxon>Opitutia</taxon>
        <taxon>Puniceicoccales</taxon>
        <taxon>Puniceicoccaceae</taxon>
        <taxon>Puniceicoccus</taxon>
    </lineage>
</organism>
<dbReference type="Proteomes" id="UP000525652">
    <property type="component" value="Unassembled WGS sequence"/>
</dbReference>
<evidence type="ECO:0000256" key="1">
    <source>
        <dbReference type="SAM" id="Phobius"/>
    </source>
</evidence>
<reference evidence="2 3" key="1">
    <citation type="submission" date="2020-07" db="EMBL/GenBank/DDBJ databases">
        <authorList>
            <person name="Feng X."/>
        </authorList>
    </citation>
    <scope>NUCLEOTIDE SEQUENCE [LARGE SCALE GENOMIC DNA]</scope>
    <source>
        <strain evidence="2 3">JCM14086</strain>
    </source>
</reference>
<proteinExistence type="predicted"/>
<keyword evidence="1" id="KW-0472">Membrane</keyword>
<evidence type="ECO:0000313" key="2">
    <source>
        <dbReference type="EMBL" id="MBC2603880.1"/>
    </source>
</evidence>
<protein>
    <recommendedName>
        <fullName evidence="4">Transmembrane protein (PGPGW)</fullName>
    </recommendedName>
</protein>